<feature type="compositionally biased region" description="Basic and acidic residues" evidence="1">
    <location>
        <begin position="87"/>
        <end position="96"/>
    </location>
</feature>
<accession>A0A8H6FS52</accession>
<dbReference type="Proteomes" id="UP000578531">
    <property type="component" value="Unassembled WGS sequence"/>
</dbReference>
<dbReference type="GeneID" id="59289843"/>
<dbReference type="RefSeq" id="XP_037163047.1">
    <property type="nucleotide sequence ID" value="XM_037310087.1"/>
</dbReference>
<evidence type="ECO:0000313" key="2">
    <source>
        <dbReference type="EMBL" id="KAF6233630.1"/>
    </source>
</evidence>
<reference evidence="2 3" key="1">
    <citation type="journal article" date="2020" name="Genomics">
        <title>Complete, high-quality genomes from long-read metagenomic sequencing of two wolf lichen thalli reveals enigmatic genome architecture.</title>
        <authorList>
            <person name="McKenzie S.K."/>
            <person name="Walston R.F."/>
            <person name="Allen J.L."/>
        </authorList>
    </citation>
    <scope>NUCLEOTIDE SEQUENCE [LARGE SCALE GENOMIC DNA]</scope>
    <source>
        <strain evidence="2">WasteWater2</strain>
    </source>
</reference>
<dbReference type="EMBL" id="JACCJC010000035">
    <property type="protein sequence ID" value="KAF6233630.1"/>
    <property type="molecule type" value="Genomic_DNA"/>
</dbReference>
<proteinExistence type="predicted"/>
<protein>
    <submittedName>
        <fullName evidence="2">Uncharacterized protein</fullName>
    </submittedName>
</protein>
<evidence type="ECO:0000256" key="1">
    <source>
        <dbReference type="SAM" id="MobiDB-lite"/>
    </source>
</evidence>
<feature type="region of interest" description="Disordered" evidence="1">
    <location>
        <begin position="48"/>
        <end position="114"/>
    </location>
</feature>
<comment type="caution">
    <text evidence="2">The sequence shown here is derived from an EMBL/GenBank/DDBJ whole genome shotgun (WGS) entry which is preliminary data.</text>
</comment>
<organism evidence="2 3">
    <name type="scientific">Letharia columbiana</name>
    <dbReference type="NCBI Taxonomy" id="112416"/>
    <lineage>
        <taxon>Eukaryota</taxon>
        <taxon>Fungi</taxon>
        <taxon>Dikarya</taxon>
        <taxon>Ascomycota</taxon>
        <taxon>Pezizomycotina</taxon>
        <taxon>Lecanoromycetes</taxon>
        <taxon>OSLEUM clade</taxon>
        <taxon>Lecanoromycetidae</taxon>
        <taxon>Lecanorales</taxon>
        <taxon>Lecanorineae</taxon>
        <taxon>Parmeliaceae</taxon>
        <taxon>Letharia</taxon>
    </lineage>
</organism>
<name>A0A8H6FS52_9LECA</name>
<keyword evidence="3" id="KW-1185">Reference proteome</keyword>
<evidence type="ECO:0000313" key="3">
    <source>
        <dbReference type="Proteomes" id="UP000578531"/>
    </source>
</evidence>
<dbReference type="AlphaFoldDB" id="A0A8H6FS52"/>
<gene>
    <name evidence="2" type="ORF">HO173_008187</name>
</gene>
<sequence>MSVCGSVFTPRIICPPDRRTFNSDGTRVSEVGLEEWVEGVRREGKVGEGVGKKSVVGQMSNPTHGFGERVGGGDLSMKLGLSGETVTGEKKGERRGSPVKKLFRRKGSEDKGKQ</sequence>